<organism evidence="1 2">
    <name type="scientific">Camellia lanceoleosa</name>
    <dbReference type="NCBI Taxonomy" id="1840588"/>
    <lineage>
        <taxon>Eukaryota</taxon>
        <taxon>Viridiplantae</taxon>
        <taxon>Streptophyta</taxon>
        <taxon>Embryophyta</taxon>
        <taxon>Tracheophyta</taxon>
        <taxon>Spermatophyta</taxon>
        <taxon>Magnoliopsida</taxon>
        <taxon>eudicotyledons</taxon>
        <taxon>Gunneridae</taxon>
        <taxon>Pentapetalae</taxon>
        <taxon>asterids</taxon>
        <taxon>Ericales</taxon>
        <taxon>Theaceae</taxon>
        <taxon>Camellia</taxon>
    </lineage>
</organism>
<comment type="caution">
    <text evidence="1">The sequence shown here is derived from an EMBL/GenBank/DDBJ whole genome shotgun (WGS) entry which is preliminary data.</text>
</comment>
<sequence length="249" mass="26442">MDRMDSEERDLLIDLESGRIISEEGSSQGAVLGNRQVKNAFNTVVSGFLGLNRSVGGESGVNSYSNLGETSKSGAGNVEGLLGSSSGEVSGEHMAIVEKKHGKEKRKNTKYKKAPKPPRPPKGPSLDAADVKLIKELSALAMKKRARSEQMKAMKKMKEAKSSSSSSLISKNSSVSALVITILFFVIILFQGFCSRSSSRVSFEGSPEPAATNSLISVQFYGNPSTNFGNGLRSEPPSSVQQASGSNFG</sequence>
<evidence type="ECO:0000313" key="2">
    <source>
        <dbReference type="Proteomes" id="UP001060215"/>
    </source>
</evidence>
<name>A0ACC0FW26_9ERIC</name>
<dbReference type="Proteomes" id="UP001060215">
    <property type="component" value="Chromosome 13"/>
</dbReference>
<dbReference type="EMBL" id="CM045770">
    <property type="protein sequence ID" value="KAI7992865.1"/>
    <property type="molecule type" value="Genomic_DNA"/>
</dbReference>
<accession>A0ACC0FW26</accession>
<proteinExistence type="predicted"/>
<keyword evidence="2" id="KW-1185">Reference proteome</keyword>
<protein>
    <submittedName>
        <fullName evidence="1">Uncharacterized protein</fullName>
    </submittedName>
</protein>
<reference evidence="1 2" key="1">
    <citation type="journal article" date="2022" name="Plant J.">
        <title>Chromosome-level genome of Camellia lanceoleosa provides a valuable resource for understanding genome evolution and self-incompatibility.</title>
        <authorList>
            <person name="Gong W."/>
            <person name="Xiao S."/>
            <person name="Wang L."/>
            <person name="Liao Z."/>
            <person name="Chang Y."/>
            <person name="Mo W."/>
            <person name="Hu G."/>
            <person name="Li W."/>
            <person name="Zhao G."/>
            <person name="Zhu H."/>
            <person name="Hu X."/>
            <person name="Ji K."/>
            <person name="Xiang X."/>
            <person name="Song Q."/>
            <person name="Yuan D."/>
            <person name="Jin S."/>
            <person name="Zhang L."/>
        </authorList>
    </citation>
    <scope>NUCLEOTIDE SEQUENCE [LARGE SCALE GENOMIC DNA]</scope>
    <source>
        <strain evidence="1">SQ_2022a</strain>
    </source>
</reference>
<gene>
    <name evidence="1" type="ORF">LOK49_LG12G00967</name>
</gene>
<evidence type="ECO:0000313" key="1">
    <source>
        <dbReference type="EMBL" id="KAI7992865.1"/>
    </source>
</evidence>